<dbReference type="VEuPathDB" id="FungiDB:A1O9_13061"/>
<protein>
    <recommendedName>
        <fullName evidence="3">Methyltransferase domain-containing protein</fullName>
    </recommendedName>
</protein>
<dbReference type="SUPFAM" id="SSF53335">
    <property type="entry name" value="S-adenosyl-L-methionine-dependent methyltransferases"/>
    <property type="match status" value="1"/>
</dbReference>
<dbReference type="HOGENOM" id="CLU_010595_9_1_1"/>
<comment type="caution">
    <text evidence="1">The sequence shown here is derived from an EMBL/GenBank/DDBJ whole genome shotgun (WGS) entry which is preliminary data.</text>
</comment>
<dbReference type="STRING" id="1182545.A0A072NTD5"/>
<reference evidence="1 2" key="1">
    <citation type="submission" date="2013-03" db="EMBL/GenBank/DDBJ databases">
        <title>The Genome Sequence of Exophiala aquamarina CBS 119918.</title>
        <authorList>
            <consortium name="The Broad Institute Genomics Platform"/>
            <person name="Cuomo C."/>
            <person name="de Hoog S."/>
            <person name="Gorbushina A."/>
            <person name="Walker B."/>
            <person name="Young S.K."/>
            <person name="Zeng Q."/>
            <person name="Gargeya S."/>
            <person name="Fitzgerald M."/>
            <person name="Haas B."/>
            <person name="Abouelleil A."/>
            <person name="Allen A.W."/>
            <person name="Alvarado L."/>
            <person name="Arachchi H.M."/>
            <person name="Berlin A.M."/>
            <person name="Chapman S.B."/>
            <person name="Gainer-Dewar J."/>
            <person name="Goldberg J."/>
            <person name="Griggs A."/>
            <person name="Gujja S."/>
            <person name="Hansen M."/>
            <person name="Howarth C."/>
            <person name="Imamovic A."/>
            <person name="Ireland A."/>
            <person name="Larimer J."/>
            <person name="McCowan C."/>
            <person name="Murphy C."/>
            <person name="Pearson M."/>
            <person name="Poon T.W."/>
            <person name="Priest M."/>
            <person name="Roberts A."/>
            <person name="Saif S."/>
            <person name="Shea T."/>
            <person name="Sisk P."/>
            <person name="Sykes S."/>
            <person name="Wortman J."/>
            <person name="Nusbaum C."/>
            <person name="Birren B."/>
        </authorList>
    </citation>
    <scope>NUCLEOTIDE SEQUENCE [LARGE SCALE GENOMIC DNA]</scope>
    <source>
        <strain evidence="1 2">CBS 119918</strain>
    </source>
</reference>
<keyword evidence="2" id="KW-1185">Reference proteome</keyword>
<dbReference type="Proteomes" id="UP000027920">
    <property type="component" value="Unassembled WGS sequence"/>
</dbReference>
<evidence type="ECO:0008006" key="3">
    <source>
        <dbReference type="Google" id="ProtNLM"/>
    </source>
</evidence>
<gene>
    <name evidence="1" type="ORF">A1O9_13061</name>
</gene>
<proteinExistence type="predicted"/>
<dbReference type="Gene3D" id="3.40.50.150">
    <property type="entry name" value="Vaccinia Virus protein VP39"/>
    <property type="match status" value="1"/>
</dbReference>
<dbReference type="InterPro" id="IPR029063">
    <property type="entry name" value="SAM-dependent_MTases_sf"/>
</dbReference>
<dbReference type="AlphaFoldDB" id="A0A072NTD5"/>
<accession>A0A072NTD5</accession>
<dbReference type="Pfam" id="PF13489">
    <property type="entry name" value="Methyltransf_23"/>
    <property type="match status" value="1"/>
</dbReference>
<evidence type="ECO:0000313" key="2">
    <source>
        <dbReference type="Proteomes" id="UP000027920"/>
    </source>
</evidence>
<dbReference type="RefSeq" id="XP_013253481.1">
    <property type="nucleotide sequence ID" value="XM_013398027.1"/>
</dbReference>
<dbReference type="CDD" id="cd02440">
    <property type="entry name" value="AdoMet_MTases"/>
    <property type="match status" value="1"/>
</dbReference>
<sequence length="280" mass="31045">MASTNPRDGYLLGRDILAESRLYAQHYLFTERAGGLLNADIVKDVGGKTSMEILDVGCGNGIWALDVAQAYPGTKVVGTDISSAQFPPAWTWPKDCVFTTVDVLEPVPQQYVGRFDVANARMVAGNLHGCDMNIFLGHLLRMLKPGGWIQCLDLSLPVVCAHDDEDPQAQTTWKRPPTIATQLLRISTSIAWLEDLPTRMKSGGFAVVREYDCPPRRSQFRHETVNFLSAMVEMSRGVRSIMAGDIVDEFDEAVEELHRDVRDGRLFHVGLKVRVGKKAS</sequence>
<organism evidence="1 2">
    <name type="scientific">Exophiala aquamarina CBS 119918</name>
    <dbReference type="NCBI Taxonomy" id="1182545"/>
    <lineage>
        <taxon>Eukaryota</taxon>
        <taxon>Fungi</taxon>
        <taxon>Dikarya</taxon>
        <taxon>Ascomycota</taxon>
        <taxon>Pezizomycotina</taxon>
        <taxon>Eurotiomycetes</taxon>
        <taxon>Chaetothyriomycetidae</taxon>
        <taxon>Chaetothyriales</taxon>
        <taxon>Herpotrichiellaceae</taxon>
        <taxon>Exophiala</taxon>
    </lineage>
</organism>
<dbReference type="OrthoDB" id="417697at2759"/>
<dbReference type="GeneID" id="25287952"/>
<dbReference type="PANTHER" id="PTHR43591">
    <property type="entry name" value="METHYLTRANSFERASE"/>
    <property type="match status" value="1"/>
</dbReference>
<name>A0A072NTD5_9EURO</name>
<dbReference type="PANTHER" id="PTHR43591:SF110">
    <property type="entry name" value="RHODANESE DOMAIN-CONTAINING PROTEIN"/>
    <property type="match status" value="1"/>
</dbReference>
<dbReference type="EMBL" id="AMGV01000050">
    <property type="protein sequence ID" value="KEF50891.1"/>
    <property type="molecule type" value="Genomic_DNA"/>
</dbReference>
<evidence type="ECO:0000313" key="1">
    <source>
        <dbReference type="EMBL" id="KEF50891.1"/>
    </source>
</evidence>